<dbReference type="Proteomes" id="UP000682782">
    <property type="component" value="Chromosome"/>
</dbReference>
<evidence type="ECO:0000313" key="2">
    <source>
        <dbReference type="Proteomes" id="UP000682782"/>
    </source>
</evidence>
<sequence length="165" mass="18999">MYYFTPRITPIPIINKTPSSINITQAAVTALFAVVSGFILYIIKTIIDEKYLRQRRDYLKLKADISYALMMYANIYMNLPPRSKSTDEASKALRDCGARLGAFLEEWPKIYRGIPDSDTLKQVHQELIRLSNQVFDSEIIKKGEVITRNGQARQKIKELLQLKDI</sequence>
<accession>A0AC61MYH9</accession>
<reference evidence="1" key="1">
    <citation type="submission" date="2021-01" db="EMBL/GenBank/DDBJ databases">
        <title>Complete genome sequence of Clostridiales bacterium R-7.</title>
        <authorList>
            <person name="Mahoney-Kurpe S.C."/>
            <person name="Palevich N."/>
            <person name="Koike S."/>
            <person name="Moon C.D."/>
            <person name="Attwood G.T."/>
        </authorList>
    </citation>
    <scope>NUCLEOTIDE SEQUENCE</scope>
    <source>
        <strain evidence="1">R-7</strain>
    </source>
</reference>
<keyword evidence="2" id="KW-1185">Reference proteome</keyword>
<protein>
    <submittedName>
        <fullName evidence="1">Uncharacterized protein</fullName>
    </submittedName>
</protein>
<organism evidence="1 2">
    <name type="scientific">Aristaeella hokkaidonensis</name>
    <dbReference type="NCBI Taxonomy" id="3046382"/>
    <lineage>
        <taxon>Bacteria</taxon>
        <taxon>Bacillati</taxon>
        <taxon>Bacillota</taxon>
        <taxon>Clostridia</taxon>
        <taxon>Eubacteriales</taxon>
        <taxon>Aristaeellaceae</taxon>
        <taxon>Aristaeella</taxon>
    </lineage>
</organism>
<proteinExistence type="predicted"/>
<evidence type="ECO:0000313" key="1">
    <source>
        <dbReference type="EMBL" id="QUC68180.1"/>
    </source>
</evidence>
<dbReference type="EMBL" id="CP068393">
    <property type="protein sequence ID" value="QUC68180.1"/>
    <property type="molecule type" value="Genomic_DNA"/>
</dbReference>
<gene>
    <name evidence="1" type="ORF">JYE49_05665</name>
</gene>
<name>A0AC61MYH9_9FIRM</name>